<sequence length="279" mass="29425">MVGRLFRAGCIALGLWLGGAAHAAPPQRVVSMNLCTDQLAMLLAAPGQLVSVSYLAQDPQASTMVEQARAYPANHGLAEEIYRLRPDLVLAGAYTTRATVAMLQRLGVPVAIFPPEADFDGIRGNLRRMGELLGREAEAEAQIAAFDHGLAALMDTPVQRPTAALYYANSYTSGRDSLAGRIVEAAGLHNIAADAGLSGGGVLALEQLVLANPDLLIRGRRYAGRSRAEEVLDHPAVAALAERAGQTGIADQDWVCGTPRVLGAIARLRDARLGLEQGS</sequence>
<evidence type="ECO:0000313" key="4">
    <source>
        <dbReference type="Proteomes" id="UP000184444"/>
    </source>
</evidence>
<feature type="domain" description="Fe/B12 periplasmic-binding" evidence="2">
    <location>
        <begin position="28"/>
        <end position="279"/>
    </location>
</feature>
<evidence type="ECO:0000256" key="1">
    <source>
        <dbReference type="SAM" id="SignalP"/>
    </source>
</evidence>
<dbReference type="Proteomes" id="UP000184444">
    <property type="component" value="Unassembled WGS sequence"/>
</dbReference>
<feature type="chain" id="PRO_5012906977" evidence="1">
    <location>
        <begin position="24"/>
        <end position="279"/>
    </location>
</feature>
<dbReference type="Pfam" id="PF01497">
    <property type="entry name" value="Peripla_BP_2"/>
    <property type="match status" value="1"/>
</dbReference>
<reference evidence="4" key="1">
    <citation type="submission" date="2016-11" db="EMBL/GenBank/DDBJ databases">
        <authorList>
            <person name="Varghese N."/>
            <person name="Submissions S."/>
        </authorList>
    </citation>
    <scope>NUCLEOTIDE SEQUENCE [LARGE SCALE GENOMIC DNA]</scope>
    <source>
        <strain evidence="4">DSM 6637</strain>
    </source>
</reference>
<gene>
    <name evidence="3" type="ORF">SAMN05444389_11113</name>
</gene>
<dbReference type="AlphaFoldDB" id="A0A1M7J9A1"/>
<dbReference type="STRING" id="53463.SAMN05444389_11113"/>
<keyword evidence="4" id="KW-1185">Reference proteome</keyword>
<dbReference type="SUPFAM" id="SSF53807">
    <property type="entry name" value="Helical backbone' metal receptor"/>
    <property type="match status" value="1"/>
</dbReference>
<evidence type="ECO:0000313" key="3">
    <source>
        <dbReference type="EMBL" id="SHM49576.1"/>
    </source>
</evidence>
<dbReference type="GO" id="GO:0071281">
    <property type="term" value="P:cellular response to iron ion"/>
    <property type="evidence" value="ECO:0007669"/>
    <property type="project" value="TreeGrafter"/>
</dbReference>
<name>A0A1M7J9A1_9RHOB</name>
<evidence type="ECO:0000259" key="2">
    <source>
        <dbReference type="PROSITE" id="PS50983"/>
    </source>
</evidence>
<dbReference type="OrthoDB" id="1632039at2"/>
<proteinExistence type="predicted"/>
<accession>A0A1M7J9A1</accession>
<dbReference type="PANTHER" id="PTHR30535">
    <property type="entry name" value="VITAMIN B12-BINDING PROTEIN"/>
    <property type="match status" value="1"/>
</dbReference>
<protein>
    <submittedName>
        <fullName evidence="3">Iron complex transport system substrate-binding protein</fullName>
    </submittedName>
</protein>
<feature type="signal peptide" evidence="1">
    <location>
        <begin position="1"/>
        <end position="23"/>
    </location>
</feature>
<dbReference type="PROSITE" id="PS50983">
    <property type="entry name" value="FE_B12_PBP"/>
    <property type="match status" value="1"/>
</dbReference>
<dbReference type="EMBL" id="FRCK01000011">
    <property type="protein sequence ID" value="SHM49576.1"/>
    <property type="molecule type" value="Genomic_DNA"/>
</dbReference>
<dbReference type="InterPro" id="IPR050902">
    <property type="entry name" value="ABC_Transporter_SBP"/>
</dbReference>
<organism evidence="3 4">
    <name type="scientific">Paracoccus solventivorans</name>
    <dbReference type="NCBI Taxonomy" id="53463"/>
    <lineage>
        <taxon>Bacteria</taxon>
        <taxon>Pseudomonadati</taxon>
        <taxon>Pseudomonadota</taxon>
        <taxon>Alphaproteobacteria</taxon>
        <taxon>Rhodobacterales</taxon>
        <taxon>Paracoccaceae</taxon>
        <taxon>Paracoccus</taxon>
    </lineage>
</organism>
<dbReference type="PANTHER" id="PTHR30535:SF34">
    <property type="entry name" value="MOLYBDATE-BINDING PROTEIN MOLA"/>
    <property type="match status" value="1"/>
</dbReference>
<dbReference type="InterPro" id="IPR002491">
    <property type="entry name" value="ABC_transptr_periplasmic_BD"/>
</dbReference>
<dbReference type="RefSeq" id="WP_073068103.1">
    <property type="nucleotide sequence ID" value="NZ_FRCK01000011.1"/>
</dbReference>
<dbReference type="Gene3D" id="3.40.50.1980">
    <property type="entry name" value="Nitrogenase molybdenum iron protein domain"/>
    <property type="match status" value="2"/>
</dbReference>
<keyword evidence="1" id="KW-0732">Signal</keyword>